<reference evidence="2 3" key="4">
    <citation type="journal article" date="2011" name="BMC Genomics">
        <title>RNA-Seq improves annotation of protein-coding genes in the cucumber genome.</title>
        <authorList>
            <person name="Li Z."/>
            <person name="Zhang Z."/>
            <person name="Yan P."/>
            <person name="Huang S."/>
            <person name="Fei Z."/>
            <person name="Lin K."/>
        </authorList>
    </citation>
    <scope>NUCLEOTIDE SEQUENCE [LARGE SCALE GENOMIC DNA]</scope>
    <source>
        <strain evidence="3">cv. 9930</strain>
    </source>
</reference>
<keyword evidence="1" id="KW-1133">Transmembrane helix</keyword>
<protein>
    <submittedName>
        <fullName evidence="2">Uncharacterized protein</fullName>
    </submittedName>
</protein>
<keyword evidence="3" id="KW-1185">Reference proteome</keyword>
<reference evidence="2 3" key="1">
    <citation type="journal article" date="2009" name="Nat. Genet.">
        <title>The genome of the cucumber, Cucumis sativus L.</title>
        <authorList>
            <person name="Huang S."/>
            <person name="Li R."/>
            <person name="Zhang Z."/>
            <person name="Li L."/>
            <person name="Gu X."/>
            <person name="Fan W."/>
            <person name="Lucas W.J."/>
            <person name="Wang X."/>
            <person name="Xie B."/>
            <person name="Ni P."/>
            <person name="Ren Y."/>
            <person name="Zhu H."/>
            <person name="Li J."/>
            <person name="Lin K."/>
            <person name="Jin W."/>
            <person name="Fei Z."/>
            <person name="Li G."/>
            <person name="Staub J."/>
            <person name="Kilian A."/>
            <person name="van der Vossen E.A."/>
            <person name="Wu Y."/>
            <person name="Guo J."/>
            <person name="He J."/>
            <person name="Jia Z."/>
            <person name="Ren Y."/>
            <person name="Tian G."/>
            <person name="Lu Y."/>
            <person name="Ruan J."/>
            <person name="Qian W."/>
            <person name="Wang M."/>
            <person name="Huang Q."/>
            <person name="Li B."/>
            <person name="Xuan Z."/>
            <person name="Cao J."/>
            <person name="Asan"/>
            <person name="Wu Z."/>
            <person name="Zhang J."/>
            <person name="Cai Q."/>
            <person name="Bai Y."/>
            <person name="Zhao B."/>
            <person name="Han Y."/>
            <person name="Li Y."/>
            <person name="Li X."/>
            <person name="Wang S."/>
            <person name="Shi Q."/>
            <person name="Liu S."/>
            <person name="Cho W.K."/>
            <person name="Kim J.Y."/>
            <person name="Xu Y."/>
            <person name="Heller-Uszynska K."/>
            <person name="Miao H."/>
            <person name="Cheng Z."/>
            <person name="Zhang S."/>
            <person name="Wu J."/>
            <person name="Yang Y."/>
            <person name="Kang H."/>
            <person name="Li M."/>
            <person name="Liang H."/>
            <person name="Ren X."/>
            <person name="Shi Z."/>
            <person name="Wen M."/>
            <person name="Jian M."/>
            <person name="Yang H."/>
            <person name="Zhang G."/>
            <person name="Yang Z."/>
            <person name="Chen R."/>
            <person name="Liu S."/>
            <person name="Li J."/>
            <person name="Ma L."/>
            <person name="Liu H."/>
            <person name="Zhou Y."/>
            <person name="Zhao J."/>
            <person name="Fang X."/>
            <person name="Li G."/>
            <person name="Fang L."/>
            <person name="Li Y."/>
            <person name="Liu D."/>
            <person name="Zheng H."/>
            <person name="Zhang Y."/>
            <person name="Qin N."/>
            <person name="Li Z."/>
            <person name="Yang G."/>
            <person name="Yang S."/>
            <person name="Bolund L."/>
            <person name="Kristiansen K."/>
            <person name="Zheng H."/>
            <person name="Li S."/>
            <person name="Zhang X."/>
            <person name="Yang H."/>
            <person name="Wang J."/>
            <person name="Sun R."/>
            <person name="Zhang B."/>
            <person name="Jiang S."/>
            <person name="Wang J."/>
            <person name="Du Y."/>
            <person name="Li S."/>
        </authorList>
    </citation>
    <scope>NUCLEOTIDE SEQUENCE [LARGE SCALE GENOMIC DNA]</scope>
    <source>
        <strain evidence="3">cv. 9930</strain>
    </source>
</reference>
<keyword evidence="1" id="KW-0472">Membrane</keyword>
<dbReference type="EMBL" id="CM002923">
    <property type="protein sequence ID" value="KGN63256.1"/>
    <property type="molecule type" value="Genomic_DNA"/>
</dbReference>
<evidence type="ECO:0000256" key="1">
    <source>
        <dbReference type="SAM" id="Phobius"/>
    </source>
</evidence>
<dbReference type="Proteomes" id="UP000029981">
    <property type="component" value="Chromosome 2"/>
</dbReference>
<feature type="transmembrane region" description="Helical" evidence="1">
    <location>
        <begin position="49"/>
        <end position="75"/>
    </location>
</feature>
<evidence type="ECO:0000313" key="2">
    <source>
        <dbReference type="EMBL" id="KGN63256.1"/>
    </source>
</evidence>
<gene>
    <name evidence="2" type="ORF">Csa_2G418910</name>
</gene>
<feature type="transmembrane region" description="Helical" evidence="1">
    <location>
        <begin position="22"/>
        <end position="43"/>
    </location>
</feature>
<dbReference type="AlphaFoldDB" id="A0A0A0LT93"/>
<organism evidence="2 3">
    <name type="scientific">Cucumis sativus</name>
    <name type="common">Cucumber</name>
    <dbReference type="NCBI Taxonomy" id="3659"/>
    <lineage>
        <taxon>Eukaryota</taxon>
        <taxon>Viridiplantae</taxon>
        <taxon>Streptophyta</taxon>
        <taxon>Embryophyta</taxon>
        <taxon>Tracheophyta</taxon>
        <taxon>Spermatophyta</taxon>
        <taxon>Magnoliopsida</taxon>
        <taxon>eudicotyledons</taxon>
        <taxon>Gunneridae</taxon>
        <taxon>Pentapetalae</taxon>
        <taxon>rosids</taxon>
        <taxon>fabids</taxon>
        <taxon>Cucurbitales</taxon>
        <taxon>Cucurbitaceae</taxon>
        <taxon>Benincaseae</taxon>
        <taxon>Cucumis</taxon>
    </lineage>
</organism>
<accession>A0A0A0LT93</accession>
<reference evidence="2 3" key="3">
    <citation type="journal article" date="2010" name="BMC Genomics">
        <title>Transcriptome sequencing and comparative analysis of cucumber flowers with different sex types.</title>
        <authorList>
            <person name="Guo S."/>
            <person name="Zheng Y."/>
            <person name="Joung J.G."/>
            <person name="Liu S."/>
            <person name="Zhang Z."/>
            <person name="Crasta O.R."/>
            <person name="Sobral B.W."/>
            <person name="Xu Y."/>
            <person name="Huang S."/>
            <person name="Fei Z."/>
        </authorList>
    </citation>
    <scope>NUCLEOTIDE SEQUENCE [LARGE SCALE GENOMIC DNA]</scope>
    <source>
        <strain evidence="3">cv. 9930</strain>
    </source>
</reference>
<keyword evidence="1" id="KW-0812">Transmembrane</keyword>
<dbReference type="Gramene" id="KGN63256">
    <property type="protein sequence ID" value="KGN63256"/>
    <property type="gene ID" value="Csa_2G418910"/>
</dbReference>
<evidence type="ECO:0000313" key="3">
    <source>
        <dbReference type="Proteomes" id="UP000029981"/>
    </source>
</evidence>
<sequence length="81" mass="9047">MALFSFTANGIRMIPSDKTCQSPMASFFLPSFVLILDLHLFPIHGGMLVLLWSMFLSSFSSFKVFLVITNSFLLVQQSPAL</sequence>
<reference evidence="2 3" key="2">
    <citation type="journal article" date="2009" name="PLoS ONE">
        <title>An integrated genetic and cytogenetic map of the cucumber genome.</title>
        <authorList>
            <person name="Ren Y."/>
            <person name="Zhang Z."/>
            <person name="Liu J."/>
            <person name="Staub J.E."/>
            <person name="Han Y."/>
            <person name="Cheng Z."/>
            <person name="Li X."/>
            <person name="Lu J."/>
            <person name="Miao H."/>
            <person name="Kang H."/>
            <person name="Xie B."/>
            <person name="Gu X."/>
            <person name="Wang X."/>
            <person name="Du Y."/>
            <person name="Jin W."/>
            <person name="Huang S."/>
        </authorList>
    </citation>
    <scope>NUCLEOTIDE SEQUENCE [LARGE SCALE GENOMIC DNA]</scope>
    <source>
        <strain evidence="3">cv. 9930</strain>
    </source>
</reference>
<proteinExistence type="predicted"/>
<name>A0A0A0LT93_CUCSA</name>